<evidence type="ECO:0000313" key="1">
    <source>
        <dbReference type="EMBL" id="TRZ19227.1"/>
    </source>
</evidence>
<sequence length="116" mass="13384">MMMRELDHLSSGERLGELELFSLEERRLWDDLIAAFQYLIGAYRKVGENPFTEPYSDRTRGNGFKLKVSSFGLDIWKKFHYCEGEALEQSAQRICGCPIPENVQVQVGWGSEQHLV</sequence>
<organism evidence="1 2">
    <name type="scientific">Zosterops borbonicus</name>
    <dbReference type="NCBI Taxonomy" id="364589"/>
    <lineage>
        <taxon>Eukaryota</taxon>
        <taxon>Metazoa</taxon>
        <taxon>Chordata</taxon>
        <taxon>Craniata</taxon>
        <taxon>Vertebrata</taxon>
        <taxon>Euteleostomi</taxon>
        <taxon>Archelosauria</taxon>
        <taxon>Archosauria</taxon>
        <taxon>Dinosauria</taxon>
        <taxon>Saurischia</taxon>
        <taxon>Theropoda</taxon>
        <taxon>Coelurosauria</taxon>
        <taxon>Aves</taxon>
        <taxon>Neognathae</taxon>
        <taxon>Neoaves</taxon>
        <taxon>Telluraves</taxon>
        <taxon>Australaves</taxon>
        <taxon>Passeriformes</taxon>
        <taxon>Sylvioidea</taxon>
        <taxon>Zosteropidae</taxon>
        <taxon>Zosterops</taxon>
    </lineage>
</organism>
<comment type="caution">
    <text evidence="1">The sequence shown here is derived from an EMBL/GenBank/DDBJ whole genome shotgun (WGS) entry which is preliminary data.</text>
</comment>
<protein>
    <submittedName>
        <fullName evidence="1">Uncharacterized protein</fullName>
    </submittedName>
</protein>
<dbReference type="Proteomes" id="UP000796761">
    <property type="component" value="Unassembled WGS sequence"/>
</dbReference>
<dbReference type="AlphaFoldDB" id="A0A8K1GIR6"/>
<proteinExistence type="predicted"/>
<name>A0A8K1GIR6_9PASS</name>
<dbReference type="OrthoDB" id="5340910at2759"/>
<gene>
    <name evidence="1" type="ORF">HGM15179_007900</name>
</gene>
<accession>A0A8K1GIR6</accession>
<reference evidence="1" key="1">
    <citation type="submission" date="2019-04" db="EMBL/GenBank/DDBJ databases">
        <title>Genome assembly of Zosterops borbonicus 15179.</title>
        <authorList>
            <person name="Leroy T."/>
            <person name="Anselmetti Y."/>
            <person name="Tilak M.-K."/>
            <person name="Nabholz B."/>
        </authorList>
    </citation>
    <scope>NUCLEOTIDE SEQUENCE</scope>
    <source>
        <strain evidence="1">HGM_15179</strain>
        <tissue evidence="1">Muscle</tissue>
    </source>
</reference>
<keyword evidence="2" id="KW-1185">Reference proteome</keyword>
<evidence type="ECO:0000313" key="2">
    <source>
        <dbReference type="Proteomes" id="UP000796761"/>
    </source>
</evidence>
<dbReference type="EMBL" id="SWJQ01000193">
    <property type="protein sequence ID" value="TRZ19227.1"/>
    <property type="molecule type" value="Genomic_DNA"/>
</dbReference>